<dbReference type="RefSeq" id="WP_197920520.1">
    <property type="nucleotide sequence ID" value="NZ_CAWPTA010000006.1"/>
</dbReference>
<organism evidence="2 3">
    <name type="scientific">Aurantiacibacter sediminis</name>
    <dbReference type="NCBI Taxonomy" id="2793064"/>
    <lineage>
        <taxon>Bacteria</taxon>
        <taxon>Pseudomonadati</taxon>
        <taxon>Pseudomonadota</taxon>
        <taxon>Alphaproteobacteria</taxon>
        <taxon>Sphingomonadales</taxon>
        <taxon>Erythrobacteraceae</taxon>
        <taxon>Aurantiacibacter</taxon>
    </lineage>
</organism>
<protein>
    <submittedName>
        <fullName evidence="2">Uncharacterized protein</fullName>
    </submittedName>
</protein>
<evidence type="ECO:0000313" key="2">
    <source>
        <dbReference type="EMBL" id="MBH5321879.1"/>
    </source>
</evidence>
<evidence type="ECO:0000313" key="3">
    <source>
        <dbReference type="Proteomes" id="UP000602442"/>
    </source>
</evidence>
<keyword evidence="3" id="KW-1185">Reference proteome</keyword>
<sequence>MKVSTAAMIFAAVSLFGISELLSEDGSLSRIASSDADLPPANTEGDGNERLASADAPSGSNQAWFAAAASEPEVRVRRVPLPRNENGDVFIRPRVVD</sequence>
<gene>
    <name evidence="2" type="ORF">I5L03_04705</name>
</gene>
<dbReference type="Proteomes" id="UP000602442">
    <property type="component" value="Unassembled WGS sequence"/>
</dbReference>
<accession>A0ABS0N1N8</accession>
<feature type="region of interest" description="Disordered" evidence="1">
    <location>
        <begin position="32"/>
        <end position="59"/>
    </location>
</feature>
<reference evidence="2 3" key="1">
    <citation type="submission" date="2020-11" db="EMBL/GenBank/DDBJ databases">
        <title>Erythrobacter sediminis sp. nov., a marine bacterium from a tidal flat of Garorim Bay.</title>
        <authorList>
            <person name="Kim D."/>
            <person name="Yoo Y."/>
            <person name="Kim J.-J."/>
        </authorList>
    </citation>
    <scope>NUCLEOTIDE SEQUENCE [LARGE SCALE GENOMIC DNA]</scope>
    <source>
        <strain evidence="2 3">JGD-13</strain>
    </source>
</reference>
<name>A0ABS0N1N8_9SPHN</name>
<comment type="caution">
    <text evidence="2">The sequence shown here is derived from an EMBL/GenBank/DDBJ whole genome shotgun (WGS) entry which is preliminary data.</text>
</comment>
<proteinExistence type="predicted"/>
<evidence type="ECO:0000256" key="1">
    <source>
        <dbReference type="SAM" id="MobiDB-lite"/>
    </source>
</evidence>
<dbReference type="EMBL" id="JAEANY010000001">
    <property type="protein sequence ID" value="MBH5321879.1"/>
    <property type="molecule type" value="Genomic_DNA"/>
</dbReference>